<dbReference type="GeneID" id="81408607"/>
<dbReference type="EMBL" id="JAPQKL010000006">
    <property type="protein sequence ID" value="KAJ5124868.1"/>
    <property type="molecule type" value="Genomic_DNA"/>
</dbReference>
<sequence>MISYVHLISRRTSVPTSTSVAACAISQKHLYMDSRDFASIQKMPPGHCPPCAPSLSSSDAEVEKSEDWVAVVQWSVKEESGSEEPVDKTERTTVPVIAHTHAPPVLTHRHLDHNSTHGALAPKHEHRSEFDPNLDTPRGLHATNGFTKPEAEYSAPVPRAPLRKPFPPGVDLEQVNRAAAEIDQAEKSDVESPGFNAEQQRYQEKSHKRSVESSRAEEVRRKVQSEITYLQMTPKSFERQALLGTDRFRGHHEGAVMAEVQQKEVQDEKERKKDMQRKRRCEEVLWGRA</sequence>
<feature type="region of interest" description="Disordered" evidence="1">
    <location>
        <begin position="184"/>
        <end position="217"/>
    </location>
</feature>
<dbReference type="OrthoDB" id="372624at2759"/>
<keyword evidence="2" id="KW-0347">Helicase</keyword>
<dbReference type="Proteomes" id="UP001149079">
    <property type="component" value="Unassembled WGS sequence"/>
</dbReference>
<name>A0A9W9KY26_9EURO</name>
<keyword evidence="2" id="KW-0547">Nucleotide-binding</keyword>
<protein>
    <submittedName>
        <fullName evidence="2">Helicase C-terminal</fullName>
    </submittedName>
</protein>
<dbReference type="RefSeq" id="XP_056519267.1">
    <property type="nucleotide sequence ID" value="XM_056669437.1"/>
</dbReference>
<gene>
    <name evidence="2" type="ORF">N7515_008693</name>
</gene>
<feature type="region of interest" description="Disordered" evidence="1">
    <location>
        <begin position="115"/>
        <end position="170"/>
    </location>
</feature>
<feature type="compositionally biased region" description="Basic and acidic residues" evidence="1">
    <location>
        <begin position="261"/>
        <end position="273"/>
    </location>
</feature>
<organism evidence="2 3">
    <name type="scientific">Penicillium bovifimosum</name>
    <dbReference type="NCBI Taxonomy" id="126998"/>
    <lineage>
        <taxon>Eukaryota</taxon>
        <taxon>Fungi</taxon>
        <taxon>Dikarya</taxon>
        <taxon>Ascomycota</taxon>
        <taxon>Pezizomycotina</taxon>
        <taxon>Eurotiomycetes</taxon>
        <taxon>Eurotiomycetidae</taxon>
        <taxon>Eurotiales</taxon>
        <taxon>Aspergillaceae</taxon>
        <taxon>Penicillium</taxon>
    </lineage>
</organism>
<dbReference type="AlphaFoldDB" id="A0A9W9KY26"/>
<feature type="compositionally biased region" description="Basic and acidic residues" evidence="1">
    <location>
        <begin position="280"/>
        <end position="289"/>
    </location>
</feature>
<accession>A0A9W9KY26</accession>
<evidence type="ECO:0000313" key="2">
    <source>
        <dbReference type="EMBL" id="KAJ5124868.1"/>
    </source>
</evidence>
<feature type="region of interest" description="Disordered" evidence="1">
    <location>
        <begin position="261"/>
        <end position="289"/>
    </location>
</feature>
<proteinExistence type="predicted"/>
<evidence type="ECO:0000313" key="3">
    <source>
        <dbReference type="Proteomes" id="UP001149079"/>
    </source>
</evidence>
<reference evidence="2" key="1">
    <citation type="submission" date="2022-11" db="EMBL/GenBank/DDBJ databases">
        <authorList>
            <person name="Petersen C."/>
        </authorList>
    </citation>
    <scope>NUCLEOTIDE SEQUENCE</scope>
    <source>
        <strain evidence="2">IBT 22155</strain>
    </source>
</reference>
<keyword evidence="3" id="KW-1185">Reference proteome</keyword>
<evidence type="ECO:0000256" key="1">
    <source>
        <dbReference type="SAM" id="MobiDB-lite"/>
    </source>
</evidence>
<dbReference type="GO" id="GO:0004386">
    <property type="term" value="F:helicase activity"/>
    <property type="evidence" value="ECO:0007669"/>
    <property type="project" value="UniProtKB-KW"/>
</dbReference>
<keyword evidence="2" id="KW-0378">Hydrolase</keyword>
<keyword evidence="2" id="KW-0067">ATP-binding</keyword>
<reference evidence="2" key="2">
    <citation type="journal article" date="2023" name="IMA Fungus">
        <title>Comparative genomic study of the Penicillium genus elucidates a diverse pangenome and 15 lateral gene transfer events.</title>
        <authorList>
            <person name="Petersen C."/>
            <person name="Sorensen T."/>
            <person name="Nielsen M.R."/>
            <person name="Sondergaard T.E."/>
            <person name="Sorensen J.L."/>
            <person name="Fitzpatrick D.A."/>
            <person name="Frisvad J.C."/>
            <person name="Nielsen K.L."/>
        </authorList>
    </citation>
    <scope>NUCLEOTIDE SEQUENCE</scope>
    <source>
        <strain evidence="2">IBT 22155</strain>
    </source>
</reference>
<comment type="caution">
    <text evidence="2">The sequence shown here is derived from an EMBL/GenBank/DDBJ whole genome shotgun (WGS) entry which is preliminary data.</text>
</comment>
<feature type="compositionally biased region" description="Basic and acidic residues" evidence="1">
    <location>
        <begin position="201"/>
        <end position="217"/>
    </location>
</feature>